<keyword evidence="7" id="KW-1185">Reference proteome</keyword>
<dbReference type="GO" id="GO:0004674">
    <property type="term" value="F:protein serine/threonine kinase activity"/>
    <property type="evidence" value="ECO:0007669"/>
    <property type="project" value="UniProtKB-KW"/>
</dbReference>
<proteinExistence type="inferred from homology"/>
<dbReference type="PROSITE" id="PS50835">
    <property type="entry name" value="IG_LIKE"/>
    <property type="match status" value="1"/>
</dbReference>
<reference evidence="6" key="1">
    <citation type="submission" date="2025-08" db="UniProtKB">
        <authorList>
            <consortium name="Ensembl"/>
        </authorList>
    </citation>
    <scope>IDENTIFICATION</scope>
</reference>
<dbReference type="SUPFAM" id="SSF48726">
    <property type="entry name" value="Immunoglobulin"/>
    <property type="match status" value="1"/>
</dbReference>
<dbReference type="Proteomes" id="UP000261420">
    <property type="component" value="Unplaced"/>
</dbReference>
<dbReference type="STRING" id="41447.ENSSDUP00000012337"/>
<dbReference type="Ensembl" id="ENSSDUT00000012559.1">
    <property type="protein sequence ID" value="ENSSDUP00000012337.1"/>
    <property type="gene ID" value="ENSSDUG00000008981.1"/>
</dbReference>
<dbReference type="InterPro" id="IPR007110">
    <property type="entry name" value="Ig-like_dom"/>
</dbReference>
<dbReference type="Pfam" id="PF07679">
    <property type="entry name" value="I-set"/>
    <property type="match status" value="1"/>
</dbReference>
<dbReference type="InterPro" id="IPR013098">
    <property type="entry name" value="Ig_I-set"/>
</dbReference>
<dbReference type="GeneTree" id="ENSGT00940000163418"/>
<dbReference type="Gene3D" id="2.60.40.10">
    <property type="entry name" value="Immunoglobulins"/>
    <property type="match status" value="1"/>
</dbReference>
<keyword evidence="2" id="KW-1015">Disulfide bond</keyword>
<comment type="similarity">
    <text evidence="1">Belongs to the protein kinase superfamily. CAMK Ser/Thr protein kinase family.</text>
</comment>
<evidence type="ECO:0000256" key="2">
    <source>
        <dbReference type="ARBA" id="ARBA00023157"/>
    </source>
</evidence>
<protein>
    <recommendedName>
        <fullName evidence="5">Ig-like domain-containing protein</fullName>
    </recommendedName>
</protein>
<feature type="compositionally biased region" description="Polar residues" evidence="4">
    <location>
        <begin position="39"/>
        <end position="56"/>
    </location>
</feature>
<name>A0A3B4U1X8_SERDU</name>
<dbReference type="InterPro" id="IPR003599">
    <property type="entry name" value="Ig_sub"/>
</dbReference>
<dbReference type="AlphaFoldDB" id="A0A3B4U1X8"/>
<dbReference type="InterPro" id="IPR013783">
    <property type="entry name" value="Ig-like_fold"/>
</dbReference>
<evidence type="ECO:0000313" key="7">
    <source>
        <dbReference type="Proteomes" id="UP000261420"/>
    </source>
</evidence>
<dbReference type="SMART" id="SM00409">
    <property type="entry name" value="IG"/>
    <property type="match status" value="1"/>
</dbReference>
<evidence type="ECO:0000259" key="5">
    <source>
        <dbReference type="PROSITE" id="PS50835"/>
    </source>
</evidence>
<evidence type="ECO:0000256" key="4">
    <source>
        <dbReference type="SAM" id="MobiDB-lite"/>
    </source>
</evidence>
<dbReference type="InterPro" id="IPR036179">
    <property type="entry name" value="Ig-like_dom_sf"/>
</dbReference>
<feature type="domain" description="Ig-like" evidence="5">
    <location>
        <begin position="136"/>
        <end position="224"/>
    </location>
</feature>
<feature type="region of interest" description="Disordered" evidence="4">
    <location>
        <begin position="1"/>
        <end position="70"/>
    </location>
</feature>
<evidence type="ECO:0000313" key="6">
    <source>
        <dbReference type="Ensembl" id="ENSSDUP00000012337.1"/>
    </source>
</evidence>
<dbReference type="FunFam" id="2.60.40.10:FF:000080">
    <property type="entry name" value="Myosin light chain kinase, smooth muscle"/>
    <property type="match status" value="1"/>
</dbReference>
<dbReference type="InterPro" id="IPR003598">
    <property type="entry name" value="Ig_sub2"/>
</dbReference>
<dbReference type="SMART" id="SM00408">
    <property type="entry name" value="IGc2"/>
    <property type="match status" value="1"/>
</dbReference>
<feature type="region of interest" description="Disordered" evidence="4">
    <location>
        <begin position="217"/>
        <end position="242"/>
    </location>
</feature>
<sequence length="242" mass="26867">MPSRSGSTTPLSFRKKIVVPTEYQDTVPGEFEEKVKQPKSVSQSNTQDSRPQTPLSEYSRKEFTLRPSPKLTRASSKVFEKVRGLEERRRSLDIPEGSISGRSWAGFNRAGSVDSDDGGKEVTSCGKLKVIPSTEPLFTRKLDVLEVIEGRNARFDCKVSGTPSPKVTWSHFDHPLTESEDIRILQEGGRHSLIISHVTNDDEGFYTVIARNSHGEAESSAELYIQEPRPEGIGPGQQARPV</sequence>
<keyword evidence="3" id="KW-0393">Immunoglobulin domain</keyword>
<accession>A0A3B4U1X8</accession>
<evidence type="ECO:0000256" key="3">
    <source>
        <dbReference type="ARBA" id="ARBA00023319"/>
    </source>
</evidence>
<dbReference type="PANTHER" id="PTHR47633">
    <property type="entry name" value="IMMUNOGLOBULIN"/>
    <property type="match status" value="1"/>
</dbReference>
<feature type="compositionally biased region" description="Polar residues" evidence="4">
    <location>
        <begin position="1"/>
        <end position="11"/>
    </location>
</feature>
<dbReference type="PANTHER" id="PTHR47633:SF3">
    <property type="entry name" value="STRIATED MUSCLE PREFERENTIALLY EXPRESSED PROTEIN KINASE"/>
    <property type="match status" value="1"/>
</dbReference>
<evidence type="ECO:0000256" key="1">
    <source>
        <dbReference type="ARBA" id="ARBA00006692"/>
    </source>
</evidence>
<organism evidence="6 7">
    <name type="scientific">Seriola dumerili</name>
    <name type="common">Greater amberjack</name>
    <name type="synonym">Caranx dumerili</name>
    <dbReference type="NCBI Taxonomy" id="41447"/>
    <lineage>
        <taxon>Eukaryota</taxon>
        <taxon>Metazoa</taxon>
        <taxon>Chordata</taxon>
        <taxon>Craniata</taxon>
        <taxon>Vertebrata</taxon>
        <taxon>Euteleostomi</taxon>
        <taxon>Actinopterygii</taxon>
        <taxon>Neopterygii</taxon>
        <taxon>Teleostei</taxon>
        <taxon>Neoteleostei</taxon>
        <taxon>Acanthomorphata</taxon>
        <taxon>Carangaria</taxon>
        <taxon>Carangiformes</taxon>
        <taxon>Carangidae</taxon>
        <taxon>Seriola</taxon>
    </lineage>
</organism>
<reference evidence="6" key="2">
    <citation type="submission" date="2025-09" db="UniProtKB">
        <authorList>
            <consortium name="Ensembl"/>
        </authorList>
    </citation>
    <scope>IDENTIFICATION</scope>
</reference>